<gene>
    <name evidence="1" type="ORF">GSY63_03875</name>
</gene>
<dbReference type="AlphaFoldDB" id="A0A965ZEA3"/>
<reference evidence="1" key="1">
    <citation type="submission" date="2020-01" db="EMBL/GenBank/DDBJ databases">
        <authorList>
            <person name="Seo Y.L."/>
        </authorList>
    </citation>
    <scope>NUCLEOTIDE SEQUENCE</scope>
    <source>
        <strain evidence="1">R11</strain>
    </source>
</reference>
<keyword evidence="2" id="KW-1185">Reference proteome</keyword>
<proteinExistence type="predicted"/>
<accession>A0A965ZEA3</accession>
<dbReference type="EMBL" id="WWEO01000038">
    <property type="protein sequence ID" value="NCD68487.1"/>
    <property type="molecule type" value="Genomic_DNA"/>
</dbReference>
<comment type="caution">
    <text evidence="1">The sequence shown here is derived from an EMBL/GenBank/DDBJ whole genome shotgun (WGS) entry which is preliminary data.</text>
</comment>
<evidence type="ECO:0000313" key="2">
    <source>
        <dbReference type="Proteomes" id="UP000638732"/>
    </source>
</evidence>
<sequence length="162" mass="18805">MILNLPFFGDLNSESLQDYYDKDVIFGSAKIQLDLNFYETSIDEDKLSILKQYLNDLEKVVELAKKEINSDFKGGENVVEFLEHHIDVLDETELEAIIDTKDKSLSVEQRLLSALKLMRIGFYPEDDDFAIFDFTLGEEISQYLLVVKFNNQMQLQEITMES</sequence>
<name>A0A965ZEA3_9SPHI</name>
<protein>
    <submittedName>
        <fullName evidence="1">DUF2004 domain-containing protein</fullName>
    </submittedName>
</protein>
<evidence type="ECO:0000313" key="1">
    <source>
        <dbReference type="EMBL" id="NCD68487.1"/>
    </source>
</evidence>
<reference evidence="1" key="2">
    <citation type="submission" date="2020-10" db="EMBL/GenBank/DDBJ databases">
        <title>Mucilaginibacter sp. nov., isolated from soil.</title>
        <authorList>
            <person name="Jeon C.O."/>
        </authorList>
    </citation>
    <scope>NUCLEOTIDE SEQUENCE</scope>
    <source>
        <strain evidence="1">R11</strain>
    </source>
</reference>
<dbReference type="RefSeq" id="WP_166584514.1">
    <property type="nucleotide sequence ID" value="NZ_WWEO01000038.1"/>
</dbReference>
<dbReference type="Proteomes" id="UP000638732">
    <property type="component" value="Unassembled WGS sequence"/>
</dbReference>
<organism evidence="1 2">
    <name type="scientific">Mucilaginibacter agri</name>
    <dbReference type="NCBI Taxonomy" id="2695265"/>
    <lineage>
        <taxon>Bacteria</taxon>
        <taxon>Pseudomonadati</taxon>
        <taxon>Bacteroidota</taxon>
        <taxon>Sphingobacteriia</taxon>
        <taxon>Sphingobacteriales</taxon>
        <taxon>Sphingobacteriaceae</taxon>
        <taxon>Mucilaginibacter</taxon>
    </lineage>
</organism>